<comment type="caution">
    <text evidence="1">The sequence shown here is derived from an EMBL/GenBank/DDBJ whole genome shotgun (WGS) entry which is preliminary data.</text>
</comment>
<evidence type="ECO:0008006" key="3">
    <source>
        <dbReference type="Google" id="ProtNLM"/>
    </source>
</evidence>
<dbReference type="PROSITE" id="PS51257">
    <property type="entry name" value="PROKAR_LIPOPROTEIN"/>
    <property type="match status" value="1"/>
</dbReference>
<evidence type="ECO:0000313" key="1">
    <source>
        <dbReference type="EMBL" id="SHG06795.1"/>
    </source>
</evidence>
<dbReference type="Proteomes" id="UP000184105">
    <property type="component" value="Unassembled WGS sequence"/>
</dbReference>
<reference evidence="1 2" key="1">
    <citation type="submission" date="2016-11" db="EMBL/GenBank/DDBJ databases">
        <authorList>
            <person name="Varghese N."/>
            <person name="Submissions S."/>
        </authorList>
    </citation>
    <scope>NUCLEOTIDE SEQUENCE [LARGE SCALE GENOMIC DNA]</scope>
    <source>
        <strain evidence="1 2">DSM 22613</strain>
    </source>
</reference>
<proteinExistence type="predicted"/>
<name>A0AAX2F6P5_9BACT</name>
<dbReference type="EMBL" id="FQWA01000032">
    <property type="protein sequence ID" value="SHG06795.1"/>
    <property type="molecule type" value="Genomic_DNA"/>
</dbReference>
<keyword evidence="2" id="KW-1185">Reference proteome</keyword>
<gene>
    <name evidence="1" type="ORF">SAMN05444364_13211</name>
</gene>
<evidence type="ECO:0000313" key="2">
    <source>
        <dbReference type="Proteomes" id="UP000184105"/>
    </source>
</evidence>
<protein>
    <recommendedName>
        <fullName evidence="3">Lipoprotein</fullName>
    </recommendedName>
</protein>
<accession>A0AAX2F6P5</accession>
<dbReference type="AlphaFoldDB" id="A0AAX2F6P5"/>
<organism evidence="1 2">
    <name type="scientific">Prevotella scopos JCM 17725</name>
    <dbReference type="NCBI Taxonomy" id="1236518"/>
    <lineage>
        <taxon>Bacteria</taxon>
        <taxon>Pseudomonadati</taxon>
        <taxon>Bacteroidota</taxon>
        <taxon>Bacteroidia</taxon>
        <taxon>Bacteroidales</taxon>
        <taxon>Prevotellaceae</taxon>
        <taxon>Prevotella</taxon>
    </lineage>
</organism>
<sequence length="646" mass="72681">MKNLSKITIAVCGTMTILFSACQTDELTNNANDENKPHVYHVTASANQSQGAAPSRALSVDPDNGRRLISEWAANDGLVAFINGDEGTLEKYSILTAKSSGKASSFMGDIMTKRPTISTNDNISFLYPAVALKGTKKTINPVERRLIDVTIKNTTTKLLYYAPSPKVQQYVHFNLSRQDGTATTLGSKFDYQCKSAHPQSVQGDKFDVQVGTLERIVSFWGLRFTDENNNKLSNIDSVYISNIKASGVLDMTQNKLVTDDKYEESRSIAVVPEDGTKFTSVNNEYTYIALLPGSYTDIHIMVYANGKKYEKVYSNLNFTADYVYHTDILHMIPVHPRPWVDVQGVRWATGNFIHYGDANGGYWGIAPAQWWISQRAVTLDKNRNITNYDKGNTTSQFANAPKQIKEDVDLFRYGHIKEALDLTNGDIFKYSVADKKLWYPVNRYGSYTDWDMNGTGATRGDIAWYYTKDKHQRYRMPTRSEIDKLYKEARAIPAYCYTDKGTKVYGAYFTTSKTGGYHRFPAKRFVNSIDNYTNVTALVQANKGLFLPYTGLRLPNHAEVGMRDVSYNQNAYGQYMTSDESHERNGKSGKESYDFYFGAAEWNANNLAPKSQAKAIRPVWDSGDGSDDNPTLDDDYVNLRNSLGIK</sequence>